<dbReference type="PANTHER" id="PTHR33693:SF1">
    <property type="entry name" value="TYPE-4 URACIL-DNA GLYCOSYLASE"/>
    <property type="match status" value="1"/>
</dbReference>
<reference evidence="9" key="2">
    <citation type="journal article" date="2021" name="PeerJ">
        <title>Extensive microbial diversity within the chicken gut microbiome revealed by metagenomics and culture.</title>
        <authorList>
            <person name="Gilroy R."/>
            <person name="Ravi A."/>
            <person name="Getino M."/>
            <person name="Pursley I."/>
            <person name="Horton D.L."/>
            <person name="Alikhan N.F."/>
            <person name="Baker D."/>
            <person name="Gharbi K."/>
            <person name="Hall N."/>
            <person name="Watson M."/>
            <person name="Adriaenssens E.M."/>
            <person name="Foster-Nyarko E."/>
            <person name="Jarju S."/>
            <person name="Secka A."/>
            <person name="Antonio M."/>
            <person name="Oren A."/>
            <person name="Chaudhuri R.R."/>
            <person name="La Ragione R."/>
            <person name="Hildebrand F."/>
            <person name="Pallen M.J."/>
        </authorList>
    </citation>
    <scope>NUCLEOTIDE SEQUENCE</scope>
    <source>
        <strain evidence="9">ChiGjej2B2-16831</strain>
    </source>
</reference>
<proteinExistence type="predicted"/>
<dbReference type="GO" id="GO:0006281">
    <property type="term" value="P:DNA repair"/>
    <property type="evidence" value="ECO:0007669"/>
    <property type="project" value="UniProtKB-KW"/>
</dbReference>
<dbReference type="Gene3D" id="3.40.470.10">
    <property type="entry name" value="Uracil-DNA glycosylase-like domain"/>
    <property type="match status" value="1"/>
</dbReference>
<dbReference type="InterPro" id="IPR005122">
    <property type="entry name" value="Uracil-DNA_glycosylase-like"/>
</dbReference>
<keyword evidence="6" id="KW-0411">Iron-sulfur</keyword>
<dbReference type="EMBL" id="DVNZ01000190">
    <property type="protein sequence ID" value="HIU94702.1"/>
    <property type="molecule type" value="Genomic_DNA"/>
</dbReference>
<evidence type="ECO:0000313" key="9">
    <source>
        <dbReference type="EMBL" id="HIU94702.1"/>
    </source>
</evidence>
<dbReference type="GO" id="GO:0051539">
    <property type="term" value="F:4 iron, 4 sulfur cluster binding"/>
    <property type="evidence" value="ECO:0007669"/>
    <property type="project" value="UniProtKB-KW"/>
</dbReference>
<reference evidence="9" key="1">
    <citation type="submission" date="2020-10" db="EMBL/GenBank/DDBJ databases">
        <authorList>
            <person name="Gilroy R."/>
        </authorList>
    </citation>
    <scope>NUCLEOTIDE SEQUENCE</scope>
    <source>
        <strain evidence="9">ChiGjej2B2-16831</strain>
    </source>
</reference>
<evidence type="ECO:0000256" key="6">
    <source>
        <dbReference type="ARBA" id="ARBA00023014"/>
    </source>
</evidence>
<organism evidence="9 10">
    <name type="scientific">Candidatus Aphodomorpha intestinavium</name>
    <dbReference type="NCBI Taxonomy" id="2840672"/>
    <lineage>
        <taxon>Bacteria</taxon>
        <taxon>Bacillati</taxon>
        <taxon>Bacillota</taxon>
        <taxon>Clostridia</taxon>
        <taxon>Eubacteriales</taxon>
        <taxon>Candidatus Aphodomorpha</taxon>
    </lineage>
</organism>
<dbReference type="GO" id="GO:0046872">
    <property type="term" value="F:metal ion binding"/>
    <property type="evidence" value="ECO:0007669"/>
    <property type="project" value="UniProtKB-KW"/>
</dbReference>
<dbReference type="SUPFAM" id="SSF52141">
    <property type="entry name" value="Uracil-DNA glycosylase-like"/>
    <property type="match status" value="1"/>
</dbReference>
<sequence>MALHDLYEAERARLLALAAADDPAGEYARPVFGEGPAQPLVLFVGEAPGAEETRLGRPFVGRAGRQLDALLAAAGIAREAAYVTNAVKYRPVVRGARGARNRTPGRREVAQALPLLLAEIGALAPRVLVTLGNVPLAALLHLAGLPGGTVGALHGRPLAAALAGDACTLFPLYHPASAIYNRSLLPVLERDVRALGAYLKEL</sequence>
<dbReference type="SMART" id="SM00987">
    <property type="entry name" value="UreE_C"/>
    <property type="match status" value="1"/>
</dbReference>
<evidence type="ECO:0000256" key="7">
    <source>
        <dbReference type="ARBA" id="ARBA00023204"/>
    </source>
</evidence>
<protein>
    <submittedName>
        <fullName evidence="9">Uracil-DNA glycosylase</fullName>
    </submittedName>
</protein>
<dbReference type="Proteomes" id="UP000824128">
    <property type="component" value="Unassembled WGS sequence"/>
</dbReference>
<dbReference type="InterPro" id="IPR036895">
    <property type="entry name" value="Uracil-DNA_glycosylase-like_sf"/>
</dbReference>
<evidence type="ECO:0000259" key="8">
    <source>
        <dbReference type="SMART" id="SM00986"/>
    </source>
</evidence>
<evidence type="ECO:0000256" key="2">
    <source>
        <dbReference type="ARBA" id="ARBA00022723"/>
    </source>
</evidence>
<dbReference type="CDD" id="cd10030">
    <property type="entry name" value="UDG-F4_TTUDGA_SPO1dp_like"/>
    <property type="match status" value="1"/>
</dbReference>
<keyword evidence="4" id="KW-0378">Hydrolase</keyword>
<evidence type="ECO:0000313" key="10">
    <source>
        <dbReference type="Proteomes" id="UP000824128"/>
    </source>
</evidence>
<evidence type="ECO:0000256" key="5">
    <source>
        <dbReference type="ARBA" id="ARBA00023004"/>
    </source>
</evidence>
<dbReference type="PANTHER" id="PTHR33693">
    <property type="entry name" value="TYPE-5 URACIL-DNA GLYCOSYLASE"/>
    <property type="match status" value="1"/>
</dbReference>
<keyword evidence="5" id="KW-0408">Iron</keyword>
<evidence type="ECO:0000256" key="1">
    <source>
        <dbReference type="ARBA" id="ARBA00022485"/>
    </source>
</evidence>
<feature type="domain" description="Uracil-DNA glycosylase-like" evidence="8">
    <location>
        <begin position="32"/>
        <end position="193"/>
    </location>
</feature>
<keyword evidence="2" id="KW-0479">Metal-binding</keyword>
<dbReference type="SMART" id="SM00986">
    <property type="entry name" value="UDG"/>
    <property type="match status" value="1"/>
</dbReference>
<dbReference type="AlphaFoldDB" id="A0A9D1N4Q1"/>
<dbReference type="InterPro" id="IPR051536">
    <property type="entry name" value="UDG_Type-4/5"/>
</dbReference>
<dbReference type="Pfam" id="PF03167">
    <property type="entry name" value="UDG"/>
    <property type="match status" value="1"/>
</dbReference>
<name>A0A9D1N4Q1_9FIRM</name>
<evidence type="ECO:0000256" key="3">
    <source>
        <dbReference type="ARBA" id="ARBA00022763"/>
    </source>
</evidence>
<keyword evidence="7" id="KW-0234">DNA repair</keyword>
<evidence type="ECO:0000256" key="4">
    <source>
        <dbReference type="ARBA" id="ARBA00022801"/>
    </source>
</evidence>
<comment type="caution">
    <text evidence="9">The sequence shown here is derived from an EMBL/GenBank/DDBJ whole genome shotgun (WGS) entry which is preliminary data.</text>
</comment>
<keyword evidence="3" id="KW-0227">DNA damage</keyword>
<keyword evidence="1" id="KW-0004">4Fe-4S</keyword>
<dbReference type="GO" id="GO:0097506">
    <property type="term" value="F:deaminated base DNA N-glycosylase activity"/>
    <property type="evidence" value="ECO:0007669"/>
    <property type="project" value="UniProtKB-ARBA"/>
</dbReference>
<accession>A0A9D1N4Q1</accession>
<gene>
    <name evidence="9" type="ORF">IAD24_06025</name>
</gene>